<name>A0A8H3GAS4_9LECA</name>
<evidence type="ECO:0000313" key="1">
    <source>
        <dbReference type="EMBL" id="CAF9936186.1"/>
    </source>
</evidence>
<dbReference type="EMBL" id="CAJPDR010000435">
    <property type="protein sequence ID" value="CAF9936186.1"/>
    <property type="molecule type" value="Genomic_DNA"/>
</dbReference>
<reference evidence="1" key="1">
    <citation type="submission" date="2021-03" db="EMBL/GenBank/DDBJ databases">
        <authorList>
            <person name="Tagirdzhanova G."/>
        </authorList>
    </citation>
    <scope>NUCLEOTIDE SEQUENCE</scope>
</reference>
<accession>A0A8H3GAS4</accession>
<dbReference type="AlphaFoldDB" id="A0A8H3GAS4"/>
<sequence length="197" mass="21061">MTPQKLPLSQSIPDFGLCSKYKTREWIPMSYDSSEPLSIAGNQDSFAVDCNSVPLTDHSADIIDRQNPLPTRVIICTQRHTPTDTTSVTTQFLQLTLDESPIDPFSGHILSLREGTDATKERLSKRKAHDVIVWQIHLGGVQGPAGEAWGAVSGAAVDDVDEGAYVVGREGFQIGGTEEAAAAVDADGAIERGGVDA</sequence>
<comment type="caution">
    <text evidence="1">The sequence shown here is derived from an EMBL/GenBank/DDBJ whole genome shotgun (WGS) entry which is preliminary data.</text>
</comment>
<keyword evidence="2" id="KW-1185">Reference proteome</keyword>
<evidence type="ECO:0000313" key="2">
    <source>
        <dbReference type="Proteomes" id="UP000664203"/>
    </source>
</evidence>
<dbReference type="Proteomes" id="UP000664203">
    <property type="component" value="Unassembled WGS sequence"/>
</dbReference>
<gene>
    <name evidence="1" type="ORF">ALECFALPRED_006726</name>
</gene>
<protein>
    <submittedName>
        <fullName evidence="1">Uncharacterized protein</fullName>
    </submittedName>
</protein>
<organism evidence="1 2">
    <name type="scientific">Alectoria fallacina</name>
    <dbReference type="NCBI Taxonomy" id="1903189"/>
    <lineage>
        <taxon>Eukaryota</taxon>
        <taxon>Fungi</taxon>
        <taxon>Dikarya</taxon>
        <taxon>Ascomycota</taxon>
        <taxon>Pezizomycotina</taxon>
        <taxon>Lecanoromycetes</taxon>
        <taxon>OSLEUM clade</taxon>
        <taxon>Lecanoromycetidae</taxon>
        <taxon>Lecanorales</taxon>
        <taxon>Lecanorineae</taxon>
        <taxon>Parmeliaceae</taxon>
        <taxon>Alectoria</taxon>
    </lineage>
</organism>
<proteinExistence type="predicted"/>